<keyword evidence="3" id="KW-0233">DNA recombination</keyword>
<gene>
    <name evidence="5" type="primary">xerC_3</name>
    <name evidence="5" type="ORF">LMG3458_02505</name>
</gene>
<dbReference type="InterPro" id="IPR013762">
    <property type="entry name" value="Integrase-like_cat_sf"/>
</dbReference>
<accession>A0A6S6ZWL0</accession>
<dbReference type="AlphaFoldDB" id="A0A6S6ZWL0"/>
<dbReference type="PANTHER" id="PTHR30349">
    <property type="entry name" value="PHAGE INTEGRASE-RELATED"/>
    <property type="match status" value="1"/>
</dbReference>
<name>A0A6S6ZWL0_9BURK</name>
<dbReference type="Gene3D" id="1.10.443.10">
    <property type="entry name" value="Intergrase catalytic core"/>
    <property type="match status" value="1"/>
</dbReference>
<dbReference type="GO" id="GO:0006310">
    <property type="term" value="P:DNA recombination"/>
    <property type="evidence" value="ECO:0007669"/>
    <property type="project" value="UniProtKB-KW"/>
</dbReference>
<keyword evidence="2" id="KW-0238">DNA-binding</keyword>
<dbReference type="InterPro" id="IPR050090">
    <property type="entry name" value="Tyrosine_recombinase_XerCD"/>
</dbReference>
<evidence type="ECO:0000256" key="1">
    <source>
        <dbReference type="ARBA" id="ARBA00022908"/>
    </source>
</evidence>
<dbReference type="CDD" id="cd00796">
    <property type="entry name" value="INT_Rci_Hp1_C"/>
    <property type="match status" value="1"/>
</dbReference>
<protein>
    <submittedName>
        <fullName evidence="5">Tyrosine recombinase XerC</fullName>
    </submittedName>
</protein>
<dbReference type="InterPro" id="IPR002104">
    <property type="entry name" value="Integrase_catalytic"/>
</dbReference>
<organism evidence="5 6">
    <name type="scientific">Achromobacter deleyi</name>
    <dbReference type="NCBI Taxonomy" id="1353891"/>
    <lineage>
        <taxon>Bacteria</taxon>
        <taxon>Pseudomonadati</taxon>
        <taxon>Pseudomonadota</taxon>
        <taxon>Betaproteobacteria</taxon>
        <taxon>Burkholderiales</taxon>
        <taxon>Alcaligenaceae</taxon>
        <taxon>Achromobacter</taxon>
    </lineage>
</organism>
<dbReference type="Pfam" id="PF00589">
    <property type="entry name" value="Phage_integrase"/>
    <property type="match status" value="1"/>
</dbReference>
<dbReference type="PANTHER" id="PTHR30349:SF94">
    <property type="entry name" value="INTEGRASE_RECOMBINASE HI_1414-RELATED"/>
    <property type="match status" value="1"/>
</dbReference>
<evidence type="ECO:0000256" key="2">
    <source>
        <dbReference type="ARBA" id="ARBA00023125"/>
    </source>
</evidence>
<dbReference type="EMBL" id="CADIJO010000007">
    <property type="protein sequence ID" value="CAB3698219.1"/>
    <property type="molecule type" value="Genomic_DNA"/>
</dbReference>
<dbReference type="PROSITE" id="PS51898">
    <property type="entry name" value="TYR_RECOMBINASE"/>
    <property type="match status" value="1"/>
</dbReference>
<dbReference type="SUPFAM" id="SSF56349">
    <property type="entry name" value="DNA breaking-rejoining enzymes"/>
    <property type="match status" value="1"/>
</dbReference>
<evidence type="ECO:0000313" key="5">
    <source>
        <dbReference type="EMBL" id="CAB3698219.1"/>
    </source>
</evidence>
<sequence length="354" mass="39862">MASITKYRGKWRCQVRRKGMAPLSKTFERHADASAWGADTEAKIAAGVPVEPQRHRDVKTVADLLDWYLETDEAKAKKSASSDENRVKNIKPLIGSVDAFKLTSAGLTQYKRDRLGMPRSAPQTVQHELALLHRAYVVAVEEMDWRLPNGIPKTRRPVIASSRERRVKPEELARLVAACESPETALLMELAVETAMRRGELVGLQWERVDFERKSAYLDKTKTGSPRTVPLSPRALELLQARYRKGDKGLVFNIQPGSVSQALRRAAKRIGSKDLRFHDFRHEATSRLFERGLNQIEVARITGHKTLSMLNRYTHLDVEHLVSKLGPRAEDLTPELLERLLAVLQDLPATSPGA</sequence>
<evidence type="ECO:0000259" key="4">
    <source>
        <dbReference type="PROSITE" id="PS51898"/>
    </source>
</evidence>
<dbReference type="RefSeq" id="WP_175216452.1">
    <property type="nucleotide sequence ID" value="NZ_CADIJO010000007.1"/>
</dbReference>
<dbReference type="GO" id="GO:0015074">
    <property type="term" value="P:DNA integration"/>
    <property type="evidence" value="ECO:0007669"/>
    <property type="project" value="UniProtKB-KW"/>
</dbReference>
<keyword evidence="1" id="KW-0229">DNA integration</keyword>
<dbReference type="Proteomes" id="UP000494111">
    <property type="component" value="Unassembled WGS sequence"/>
</dbReference>
<evidence type="ECO:0000313" key="6">
    <source>
        <dbReference type="Proteomes" id="UP000494111"/>
    </source>
</evidence>
<proteinExistence type="predicted"/>
<dbReference type="InterPro" id="IPR011010">
    <property type="entry name" value="DNA_brk_join_enz"/>
</dbReference>
<dbReference type="GO" id="GO:0003677">
    <property type="term" value="F:DNA binding"/>
    <property type="evidence" value="ECO:0007669"/>
    <property type="project" value="UniProtKB-KW"/>
</dbReference>
<reference evidence="5 6" key="1">
    <citation type="submission" date="2020-04" db="EMBL/GenBank/DDBJ databases">
        <authorList>
            <person name="De Canck E."/>
        </authorList>
    </citation>
    <scope>NUCLEOTIDE SEQUENCE [LARGE SCALE GENOMIC DNA]</scope>
    <source>
        <strain evidence="5 6">LMG 3458</strain>
    </source>
</reference>
<evidence type="ECO:0000256" key="3">
    <source>
        <dbReference type="ARBA" id="ARBA00023172"/>
    </source>
</evidence>
<feature type="domain" description="Tyr recombinase" evidence="4">
    <location>
        <begin position="162"/>
        <end position="326"/>
    </location>
</feature>
<dbReference type="Gene3D" id="1.10.150.130">
    <property type="match status" value="1"/>
</dbReference>
<dbReference type="InterPro" id="IPR010998">
    <property type="entry name" value="Integrase_recombinase_N"/>
</dbReference>